<dbReference type="Proteomes" id="UP001629288">
    <property type="component" value="Unassembled WGS sequence"/>
</dbReference>
<accession>A0ABW9C4C1</accession>
<reference evidence="2 3" key="1">
    <citation type="journal article" date="2024" name="Chem. Sci.">
        <title>Discovery of megapolipeptins by genome mining of a Burkholderiales bacteria collection.</title>
        <authorList>
            <person name="Paulo B.S."/>
            <person name="Recchia M.J.J."/>
            <person name="Lee S."/>
            <person name="Fergusson C.H."/>
            <person name="Romanowski S.B."/>
            <person name="Hernandez A."/>
            <person name="Krull N."/>
            <person name="Liu D.Y."/>
            <person name="Cavanagh H."/>
            <person name="Bos A."/>
            <person name="Gray C.A."/>
            <person name="Murphy B.T."/>
            <person name="Linington R.G."/>
            <person name="Eustaquio A.S."/>
        </authorList>
    </citation>
    <scope>NUCLEOTIDE SEQUENCE [LARGE SCALE GENOMIC DNA]</scope>
    <source>
        <strain evidence="2 3">RL17-379-BIB-C</strain>
    </source>
</reference>
<name>A0ABW9C4C1_9BURK</name>
<gene>
    <name evidence="2" type="ORF">PQR00_17860</name>
</gene>
<dbReference type="RefSeq" id="WP_408130118.1">
    <property type="nucleotide sequence ID" value="NZ_JAQQDH010000005.1"/>
</dbReference>
<proteinExistence type="predicted"/>
<evidence type="ECO:0008006" key="4">
    <source>
        <dbReference type="Google" id="ProtNLM"/>
    </source>
</evidence>
<evidence type="ECO:0000256" key="1">
    <source>
        <dbReference type="SAM" id="MobiDB-lite"/>
    </source>
</evidence>
<feature type="compositionally biased region" description="Low complexity" evidence="1">
    <location>
        <begin position="140"/>
        <end position="153"/>
    </location>
</feature>
<sequence>MSGYAYQWAKRQLVGDSSAKTLLKTYANWASEDYSTWVTNEELELDTELNIQTIRRARNKLIELGYLLETDKRLGRTQSIVVYQMLAPVGATLVQSVDARGETISLSPPTLEEFAAKRGVKQSPSKSQHSKRGENSSPLKSQAASDSTSSPSKSHVEGGEISPEAPPNFDTKIALVEQEKAGDQQPARRAPRVALHAELLNIELPASIPFAVWDMWCEHREAKAKDAPWTRPAARVSIKKLEMLAAAGQSPEVSVEEAVLRGWTGLFPVKATSMPAPSGGSVAIAADWHTTVAGVEERGKQLGVTKRDGEVFMRFKARVVKAAGPGEWMEEMLRDAARFGDEHYDALYSYFNDIPREKVAEAA</sequence>
<protein>
    <recommendedName>
        <fullName evidence="4">Helix-turn-helix domain-containing protein</fullName>
    </recommendedName>
</protein>
<keyword evidence="3" id="KW-1185">Reference proteome</keyword>
<feature type="region of interest" description="Disordered" evidence="1">
    <location>
        <begin position="113"/>
        <end position="168"/>
    </location>
</feature>
<comment type="caution">
    <text evidence="2">The sequence shown here is derived from an EMBL/GenBank/DDBJ whole genome shotgun (WGS) entry which is preliminary data.</text>
</comment>
<organism evidence="2 3">
    <name type="scientific">Paraburkholderia strydomiana</name>
    <dbReference type="NCBI Taxonomy" id="1245417"/>
    <lineage>
        <taxon>Bacteria</taxon>
        <taxon>Pseudomonadati</taxon>
        <taxon>Pseudomonadota</taxon>
        <taxon>Betaproteobacteria</taxon>
        <taxon>Burkholderiales</taxon>
        <taxon>Burkholderiaceae</taxon>
        <taxon>Paraburkholderia</taxon>
    </lineage>
</organism>
<dbReference type="EMBL" id="JAQQDH010000005">
    <property type="protein sequence ID" value="MFM0445462.1"/>
    <property type="molecule type" value="Genomic_DNA"/>
</dbReference>
<evidence type="ECO:0000313" key="2">
    <source>
        <dbReference type="EMBL" id="MFM0445462.1"/>
    </source>
</evidence>
<evidence type="ECO:0000313" key="3">
    <source>
        <dbReference type="Proteomes" id="UP001629288"/>
    </source>
</evidence>